<name>A0A3B0Z0B3_9ZZZZ</name>
<gene>
    <name evidence="1" type="ORF">MNBD_GAMMA18-944</name>
</gene>
<organism evidence="1">
    <name type="scientific">hydrothermal vent metagenome</name>
    <dbReference type="NCBI Taxonomy" id="652676"/>
    <lineage>
        <taxon>unclassified sequences</taxon>
        <taxon>metagenomes</taxon>
        <taxon>ecological metagenomes</taxon>
    </lineage>
</organism>
<sequence>MARIKDVQLAEGEVLVSVTVIAAELNEVMKIAKEISIGAKNAKAIAARAGDKARGFQPITNFIDDMARHTLKMVRQIDEEALSISRISSQEIRTNDAKRRMHDVIRRVEHPSILSSFVDIVAGVDAHLQDLSRQFDKRLDHLSELLDSINSDMRAATAISSSCRVEASRAEEFREGLSVVADNLEKAVEVIKKHVKECSSRLQHAQQLKRAINKKIRSHNESYDNL</sequence>
<protein>
    <recommendedName>
        <fullName evidence="2">Methyl-accepting transducer domain-containing protein</fullName>
    </recommendedName>
</protein>
<accession>A0A3B0Z0B3</accession>
<evidence type="ECO:0008006" key="2">
    <source>
        <dbReference type="Google" id="ProtNLM"/>
    </source>
</evidence>
<reference evidence="1" key="1">
    <citation type="submission" date="2018-06" db="EMBL/GenBank/DDBJ databases">
        <authorList>
            <person name="Zhirakovskaya E."/>
        </authorList>
    </citation>
    <scope>NUCLEOTIDE SEQUENCE</scope>
</reference>
<dbReference type="Gene3D" id="6.10.250.3200">
    <property type="match status" value="2"/>
</dbReference>
<proteinExistence type="predicted"/>
<dbReference type="AlphaFoldDB" id="A0A3B0Z0B3"/>
<evidence type="ECO:0000313" key="1">
    <source>
        <dbReference type="EMBL" id="VAW86728.1"/>
    </source>
</evidence>
<dbReference type="EMBL" id="UOFP01000153">
    <property type="protein sequence ID" value="VAW86728.1"/>
    <property type="molecule type" value="Genomic_DNA"/>
</dbReference>
<dbReference type="SUPFAM" id="SSF58104">
    <property type="entry name" value="Methyl-accepting chemotaxis protein (MCP) signaling domain"/>
    <property type="match status" value="2"/>
</dbReference>